<dbReference type="Proteomes" id="UP000238385">
    <property type="component" value="Unassembled WGS sequence"/>
</dbReference>
<feature type="domain" description="Ice-binding protein C-terminal" evidence="2">
    <location>
        <begin position="171"/>
        <end position="194"/>
    </location>
</feature>
<keyword evidence="4" id="KW-1185">Reference proteome</keyword>
<evidence type="ECO:0000259" key="2">
    <source>
        <dbReference type="Pfam" id="PF07589"/>
    </source>
</evidence>
<name>A0A2T1KJS9_9GAMM</name>
<protein>
    <recommendedName>
        <fullName evidence="2">Ice-binding protein C-terminal domain-containing protein</fullName>
    </recommendedName>
</protein>
<dbReference type="Pfam" id="PF07589">
    <property type="entry name" value="PEP-CTERM"/>
    <property type="match status" value="1"/>
</dbReference>
<dbReference type="EMBL" id="PXNN01000003">
    <property type="protein sequence ID" value="PSF10389.1"/>
    <property type="molecule type" value="Genomic_DNA"/>
</dbReference>
<dbReference type="AlphaFoldDB" id="A0A2T1KJS9"/>
<keyword evidence="1" id="KW-0732">Signal</keyword>
<organism evidence="3 4">
    <name type="scientific">Marinobacter halophilus</name>
    <dbReference type="NCBI Taxonomy" id="1323740"/>
    <lineage>
        <taxon>Bacteria</taxon>
        <taxon>Pseudomonadati</taxon>
        <taxon>Pseudomonadota</taxon>
        <taxon>Gammaproteobacteria</taxon>
        <taxon>Pseudomonadales</taxon>
        <taxon>Marinobacteraceae</taxon>
        <taxon>Marinobacter</taxon>
    </lineage>
</organism>
<accession>A0A2T1KJS9</accession>
<feature type="chain" id="PRO_5015524910" description="Ice-binding protein C-terminal domain-containing protein" evidence="1">
    <location>
        <begin position="26"/>
        <end position="198"/>
    </location>
</feature>
<sequence>MSIQYATRRFVCLAGGLALAGSLQAAPISCNVDPTINYMQVDSSEASACLLSGSGNLTGNPGNDLFLNNLAGEDYGIVGKSDEPNLFNISYTSVGDGTGGWSFDSSFWDLYSSAALGFKFGTGNTPDEWFVFSLQDGVSAGSWAFFHGSGFDKQTGGGLSHINLYFKDTVAVPEPGTLALLGLGITGLVAVRRKKAAN</sequence>
<reference evidence="3 4" key="1">
    <citation type="submission" date="2018-03" db="EMBL/GenBank/DDBJ databases">
        <title>Marinobacter brunus sp. nov., a marine bacterium of Gamma-proteobacteria isolated from the surface seawater of the South China Sea.</title>
        <authorList>
            <person name="Cheng H."/>
            <person name="Wu Y.-H."/>
            <person name="Xamxidin M."/>
            <person name="Xu X.-W."/>
        </authorList>
    </citation>
    <scope>NUCLEOTIDE SEQUENCE [LARGE SCALE GENOMIC DNA]</scope>
    <source>
        <strain evidence="3 4">JCM 30472</strain>
    </source>
</reference>
<evidence type="ECO:0000313" key="4">
    <source>
        <dbReference type="Proteomes" id="UP000238385"/>
    </source>
</evidence>
<comment type="caution">
    <text evidence="3">The sequence shown here is derived from an EMBL/GenBank/DDBJ whole genome shotgun (WGS) entry which is preliminary data.</text>
</comment>
<dbReference type="NCBIfam" id="TIGR02595">
    <property type="entry name" value="PEP_CTERM"/>
    <property type="match status" value="1"/>
</dbReference>
<gene>
    <name evidence="3" type="ORF">C7H08_02550</name>
</gene>
<evidence type="ECO:0000256" key="1">
    <source>
        <dbReference type="SAM" id="SignalP"/>
    </source>
</evidence>
<proteinExistence type="predicted"/>
<dbReference type="InterPro" id="IPR013424">
    <property type="entry name" value="Ice-binding_C"/>
</dbReference>
<dbReference type="OrthoDB" id="5701122at2"/>
<feature type="signal peptide" evidence="1">
    <location>
        <begin position="1"/>
        <end position="25"/>
    </location>
</feature>
<evidence type="ECO:0000313" key="3">
    <source>
        <dbReference type="EMBL" id="PSF10389.1"/>
    </source>
</evidence>